<organismHost>
    <name type="scientific">Sus scrofa</name>
    <name type="common">Pig</name>
    <dbReference type="NCBI Taxonomy" id="9823"/>
</organismHost>
<gene>
    <name evidence="1" type="ORF">C62L</name>
</gene>
<name>A0A894KR64_ASF</name>
<organism evidence="1 2">
    <name type="scientific">African swine fever virus</name>
    <name type="common">ASFV</name>
    <dbReference type="NCBI Taxonomy" id="10497"/>
    <lineage>
        <taxon>Viruses</taxon>
        <taxon>Varidnaviria</taxon>
        <taxon>Bamfordvirae</taxon>
        <taxon>Nucleocytoviricota</taxon>
        <taxon>Pokkesviricetes</taxon>
        <taxon>Asfuvirales</taxon>
        <taxon>Asfarviridae</taxon>
        <taxon>Asfivirus</taxon>
        <taxon>Asfivirus haemorrhagiae</taxon>
    </lineage>
</organism>
<evidence type="ECO:0000313" key="1">
    <source>
        <dbReference type="EMBL" id="QRW43597.1"/>
    </source>
</evidence>
<evidence type="ECO:0000313" key="2">
    <source>
        <dbReference type="Proteomes" id="UP000423628"/>
    </source>
</evidence>
<protein>
    <submittedName>
        <fullName evidence="1">PC62L</fullName>
    </submittedName>
</protein>
<proteinExistence type="predicted"/>
<organismHost>
    <name type="scientific">Phacochoerus aethiopicus</name>
    <name type="common">Warthog</name>
    <dbReference type="NCBI Taxonomy" id="85517"/>
</organismHost>
<organismHost>
    <name type="scientific">Ornithodoros moubata</name>
    <name type="common">Soft tick</name>
    <name type="synonym">Argasid tick</name>
    <dbReference type="NCBI Taxonomy" id="6938"/>
</organismHost>
<organismHost>
    <name type="scientific">Phacochoerus africanus</name>
    <name type="common">Warthog</name>
    <dbReference type="NCBI Taxonomy" id="41426"/>
</organismHost>
<dbReference type="EMBL" id="MN394630">
    <property type="protein sequence ID" value="QRW43597.1"/>
    <property type="molecule type" value="Genomic_DNA"/>
</dbReference>
<organismHost>
    <name type="scientific">Ornithodoros</name>
    <name type="common">relapsing fever ticks</name>
    <dbReference type="NCBI Taxonomy" id="6937"/>
</organismHost>
<organismHost>
    <name type="scientific">Potamochoerus larvatus</name>
    <name type="common">Bushpig</name>
    <dbReference type="NCBI Taxonomy" id="273792"/>
</organismHost>
<dbReference type="Proteomes" id="UP000423628">
    <property type="component" value="Segment"/>
</dbReference>
<sequence length="62" mass="7197">MLLEVRVYPVAFKPYASISPKNAHSGVGYYLYKNIIIFYHKGRVSHGSYVYTRRATRYTPPV</sequence>
<accession>A0A894KR64</accession>
<reference evidence="1 2" key="1">
    <citation type="submission" date="2019-08" db="EMBL/GenBank/DDBJ databases">
        <authorList>
            <person name="Ndlovu S.S."/>
        </authorList>
    </citation>
    <scope>NUCLEOTIDE SEQUENCE [LARGE SCALE GENOMIC DNA]</scope>
    <source>
        <strain evidence="1">SPEC_57</strain>
    </source>
</reference>